<dbReference type="AlphaFoldDB" id="A0A0C2EY00"/>
<dbReference type="InterPro" id="IPR013083">
    <property type="entry name" value="Znf_RING/FYVE/PHD"/>
</dbReference>
<comment type="catalytic activity">
    <reaction evidence="1">
        <text>S-ubiquitinyl-[E2 ubiquitin-conjugating enzyme]-L-cysteine + [acceptor protein]-L-lysine = [E2 ubiquitin-conjugating enzyme]-L-cysteine + N(6)-ubiquitinyl-[acceptor protein]-L-lysine.</text>
        <dbReference type="EC" id="2.3.2.27"/>
    </reaction>
</comment>
<evidence type="ECO:0000256" key="5">
    <source>
        <dbReference type="ARBA" id="ARBA00022692"/>
    </source>
</evidence>
<gene>
    <name evidence="17" type="ORF">SPBR_01517</name>
</gene>
<keyword evidence="18" id="KW-1185">Reference proteome</keyword>
<dbReference type="Pfam" id="PF13639">
    <property type="entry name" value="zf-RING_2"/>
    <property type="match status" value="1"/>
</dbReference>
<sequence length="541" mass="56799">MRGTSSKMPSWKWLLTATSATISAVAADINSSSDATIFSMDSVPEWQQSSAMSLQVSDPDADILPISFTVVPLTAVLGLNQSQETRGSVNIRGSLIEATESNYANISGSNQIAYLNCDNTTNSFIDANRIFNALMGNLPAAILLYSQVGNCCGLTGSNLAYQTIFTMVDMGEAAQALNITNNGDGVAQAFISGNTTSTDGGGGGGSGSNSAVAMSILYSITGLITLLFLVIIATGAVRAHRNPERYGPRSGYGGRPRQSRAKGLARAMLETLPIVKFGDDTPAKPDPSIELESSPESVHSRNPNDVQAHHLSTIPEDEVSQPKTTGVLGSAPGVNAGPGSSAAVGAAAGTANAATASKDVGKAAEGEYGDHLGCSICTEDFEVGEDVRVLPCNHKYHPTCVDPWLINVSGTCPLCRLDLRPNDGETDASTVDGEAPMPPPLNADAGAAESPNDATATGNRRRATRIFDLHRLRHATGEERIEALRRFRIENQAENSADGSAAATANSGNGDETNRERLAKRLRDKFRIRTRAQEPSSSSSN</sequence>
<evidence type="ECO:0000313" key="18">
    <source>
        <dbReference type="Proteomes" id="UP000031575"/>
    </source>
</evidence>
<organism evidence="17 18">
    <name type="scientific">Sporothrix brasiliensis 5110</name>
    <dbReference type="NCBI Taxonomy" id="1398154"/>
    <lineage>
        <taxon>Eukaryota</taxon>
        <taxon>Fungi</taxon>
        <taxon>Dikarya</taxon>
        <taxon>Ascomycota</taxon>
        <taxon>Pezizomycotina</taxon>
        <taxon>Sordariomycetes</taxon>
        <taxon>Sordariomycetidae</taxon>
        <taxon>Ophiostomatales</taxon>
        <taxon>Ophiostomataceae</taxon>
        <taxon>Sporothrix</taxon>
    </lineage>
</organism>
<dbReference type="HOGENOM" id="CLU_008264_1_0_1"/>
<dbReference type="PANTHER" id="PTHR45977:SF4">
    <property type="entry name" value="RING-TYPE DOMAIN-CONTAINING PROTEIN"/>
    <property type="match status" value="1"/>
</dbReference>
<dbReference type="OrthoDB" id="8062037at2759"/>
<feature type="compositionally biased region" description="Basic and acidic residues" evidence="13">
    <location>
        <begin position="512"/>
        <end position="527"/>
    </location>
</feature>
<evidence type="ECO:0000256" key="7">
    <source>
        <dbReference type="ARBA" id="ARBA00022771"/>
    </source>
</evidence>
<feature type="region of interest" description="Disordered" evidence="13">
    <location>
        <begin position="425"/>
        <end position="462"/>
    </location>
</feature>
<feature type="region of interest" description="Disordered" evidence="13">
    <location>
        <begin position="242"/>
        <end position="262"/>
    </location>
</feature>
<dbReference type="GeneID" id="63674748"/>
<dbReference type="SMART" id="SM00184">
    <property type="entry name" value="RING"/>
    <property type="match status" value="1"/>
</dbReference>
<evidence type="ECO:0000256" key="3">
    <source>
        <dbReference type="ARBA" id="ARBA00012483"/>
    </source>
</evidence>
<reference evidence="17 18" key="1">
    <citation type="journal article" date="2014" name="BMC Genomics">
        <title>Comparative genomics of the major fungal agents of human and animal Sporotrichosis: Sporothrix schenckii and Sporothrix brasiliensis.</title>
        <authorList>
            <person name="Teixeira M.M."/>
            <person name="de Almeida L.G."/>
            <person name="Kubitschek-Barreira P."/>
            <person name="Alves F.L."/>
            <person name="Kioshima E.S."/>
            <person name="Abadio A.K."/>
            <person name="Fernandes L."/>
            <person name="Derengowski L.S."/>
            <person name="Ferreira K.S."/>
            <person name="Souza R.C."/>
            <person name="Ruiz J.C."/>
            <person name="de Andrade N.C."/>
            <person name="Paes H.C."/>
            <person name="Nicola A.M."/>
            <person name="Albuquerque P."/>
            <person name="Gerber A.L."/>
            <person name="Martins V.P."/>
            <person name="Peconick L.D."/>
            <person name="Neto A.V."/>
            <person name="Chaucanez C.B."/>
            <person name="Silva P.A."/>
            <person name="Cunha O.L."/>
            <person name="de Oliveira F.F."/>
            <person name="dos Santos T.C."/>
            <person name="Barros A.L."/>
            <person name="Soares M.A."/>
            <person name="de Oliveira L.M."/>
            <person name="Marini M.M."/>
            <person name="Villalobos-Duno H."/>
            <person name="Cunha M.M."/>
            <person name="de Hoog S."/>
            <person name="da Silveira J.F."/>
            <person name="Henrissat B."/>
            <person name="Nino-Vega G.A."/>
            <person name="Cisalpino P.S."/>
            <person name="Mora-Montes H.M."/>
            <person name="Almeida S.R."/>
            <person name="Stajich J.E."/>
            <person name="Lopes-Bezerra L.M."/>
            <person name="Vasconcelos A.T."/>
            <person name="Felipe M.S."/>
        </authorList>
    </citation>
    <scope>NUCLEOTIDE SEQUENCE [LARGE SCALE GENOMIC DNA]</scope>
    <source>
        <strain evidence="17 18">5110</strain>
    </source>
</reference>
<dbReference type="GO" id="GO:0016020">
    <property type="term" value="C:membrane"/>
    <property type="evidence" value="ECO:0007669"/>
    <property type="project" value="UniProtKB-SubCell"/>
</dbReference>
<comment type="caution">
    <text evidence="17">The sequence shown here is derived from an EMBL/GenBank/DDBJ whole genome shotgun (WGS) entry which is preliminary data.</text>
</comment>
<keyword evidence="5 14" id="KW-0812">Transmembrane</keyword>
<evidence type="ECO:0000256" key="15">
    <source>
        <dbReference type="SAM" id="SignalP"/>
    </source>
</evidence>
<dbReference type="InterPro" id="IPR001841">
    <property type="entry name" value="Znf_RING"/>
</dbReference>
<evidence type="ECO:0000256" key="6">
    <source>
        <dbReference type="ARBA" id="ARBA00022723"/>
    </source>
</evidence>
<evidence type="ECO:0000256" key="8">
    <source>
        <dbReference type="ARBA" id="ARBA00022786"/>
    </source>
</evidence>
<keyword evidence="11 14" id="KW-0472">Membrane</keyword>
<dbReference type="Gene3D" id="3.30.40.10">
    <property type="entry name" value="Zinc/RING finger domain, C3HC4 (zinc finger)"/>
    <property type="match status" value="1"/>
</dbReference>
<dbReference type="GO" id="GO:0016567">
    <property type="term" value="P:protein ubiquitination"/>
    <property type="evidence" value="ECO:0007669"/>
    <property type="project" value="TreeGrafter"/>
</dbReference>
<protein>
    <recommendedName>
        <fullName evidence="3">RING-type E3 ubiquitin transferase</fullName>
        <ecNumber evidence="3">2.3.2.27</ecNumber>
    </recommendedName>
</protein>
<dbReference type="SUPFAM" id="SSF57850">
    <property type="entry name" value="RING/U-box"/>
    <property type="match status" value="1"/>
</dbReference>
<evidence type="ECO:0000256" key="13">
    <source>
        <dbReference type="SAM" id="MobiDB-lite"/>
    </source>
</evidence>
<feature type="chain" id="PRO_5002148254" description="RING-type E3 ubiquitin transferase" evidence="15">
    <location>
        <begin position="28"/>
        <end position="541"/>
    </location>
</feature>
<evidence type="ECO:0000256" key="9">
    <source>
        <dbReference type="ARBA" id="ARBA00022833"/>
    </source>
</evidence>
<evidence type="ECO:0000313" key="17">
    <source>
        <dbReference type="EMBL" id="KIH91569.1"/>
    </source>
</evidence>
<keyword evidence="10 14" id="KW-1133">Transmembrane helix</keyword>
<evidence type="ECO:0000256" key="14">
    <source>
        <dbReference type="SAM" id="Phobius"/>
    </source>
</evidence>
<evidence type="ECO:0000256" key="11">
    <source>
        <dbReference type="ARBA" id="ARBA00023136"/>
    </source>
</evidence>
<dbReference type="RefSeq" id="XP_040619579.1">
    <property type="nucleotide sequence ID" value="XM_040759827.1"/>
</dbReference>
<evidence type="ECO:0000259" key="16">
    <source>
        <dbReference type="PROSITE" id="PS50089"/>
    </source>
</evidence>
<dbReference type="GO" id="GO:0061630">
    <property type="term" value="F:ubiquitin protein ligase activity"/>
    <property type="evidence" value="ECO:0007669"/>
    <property type="project" value="UniProtKB-EC"/>
</dbReference>
<proteinExistence type="predicted"/>
<dbReference type="Proteomes" id="UP000031575">
    <property type="component" value="Unassembled WGS sequence"/>
</dbReference>
<feature type="compositionally biased region" description="Polar residues" evidence="13">
    <location>
        <begin position="294"/>
        <end position="305"/>
    </location>
</feature>
<keyword evidence="9" id="KW-0862">Zinc</keyword>
<keyword evidence="4" id="KW-0808">Transferase</keyword>
<evidence type="ECO:0000256" key="2">
    <source>
        <dbReference type="ARBA" id="ARBA00004141"/>
    </source>
</evidence>
<dbReference type="EC" id="2.3.2.27" evidence="3"/>
<keyword evidence="8" id="KW-0833">Ubl conjugation pathway</keyword>
<dbReference type="GO" id="GO:0008270">
    <property type="term" value="F:zinc ion binding"/>
    <property type="evidence" value="ECO:0007669"/>
    <property type="project" value="UniProtKB-KW"/>
</dbReference>
<feature type="domain" description="RING-type" evidence="16">
    <location>
        <begin position="374"/>
        <end position="416"/>
    </location>
</feature>
<comment type="subcellular location">
    <subcellularLocation>
        <location evidence="2">Membrane</location>
        <topology evidence="2">Multi-pass membrane protein</topology>
    </subcellularLocation>
</comment>
<dbReference type="PROSITE" id="PS50089">
    <property type="entry name" value="ZF_RING_2"/>
    <property type="match status" value="1"/>
</dbReference>
<keyword evidence="6" id="KW-0479">Metal-binding</keyword>
<dbReference type="CDD" id="cd16454">
    <property type="entry name" value="RING-H2_PA-TM-RING"/>
    <property type="match status" value="1"/>
</dbReference>
<feature type="transmembrane region" description="Helical" evidence="14">
    <location>
        <begin position="216"/>
        <end position="237"/>
    </location>
</feature>
<name>A0A0C2EY00_9PEZI</name>
<dbReference type="PANTHER" id="PTHR45977">
    <property type="entry name" value="TARGET OF ERK KINASE MPK-1"/>
    <property type="match status" value="1"/>
</dbReference>
<evidence type="ECO:0000256" key="12">
    <source>
        <dbReference type="PROSITE-ProRule" id="PRU00175"/>
    </source>
</evidence>
<dbReference type="GO" id="GO:0006511">
    <property type="term" value="P:ubiquitin-dependent protein catabolic process"/>
    <property type="evidence" value="ECO:0007669"/>
    <property type="project" value="TreeGrafter"/>
</dbReference>
<accession>A0A0C2EY00</accession>
<feature type="signal peptide" evidence="15">
    <location>
        <begin position="1"/>
        <end position="27"/>
    </location>
</feature>
<feature type="region of interest" description="Disordered" evidence="13">
    <location>
        <begin position="276"/>
        <end position="333"/>
    </location>
</feature>
<keyword evidence="15" id="KW-0732">Signal</keyword>
<feature type="region of interest" description="Disordered" evidence="13">
    <location>
        <begin position="493"/>
        <end position="541"/>
    </location>
</feature>
<feature type="compositionally biased region" description="Low complexity" evidence="13">
    <location>
        <begin position="493"/>
        <end position="510"/>
    </location>
</feature>
<evidence type="ECO:0000256" key="1">
    <source>
        <dbReference type="ARBA" id="ARBA00000900"/>
    </source>
</evidence>
<dbReference type="VEuPathDB" id="FungiDB:SPBR_01517"/>
<evidence type="ECO:0000256" key="4">
    <source>
        <dbReference type="ARBA" id="ARBA00022679"/>
    </source>
</evidence>
<keyword evidence="7 12" id="KW-0863">Zinc-finger</keyword>
<evidence type="ECO:0000256" key="10">
    <source>
        <dbReference type="ARBA" id="ARBA00022989"/>
    </source>
</evidence>
<dbReference type="EMBL" id="AWTV01000007">
    <property type="protein sequence ID" value="KIH91569.1"/>
    <property type="molecule type" value="Genomic_DNA"/>
</dbReference>